<dbReference type="GO" id="GO:0007059">
    <property type="term" value="P:chromosome segregation"/>
    <property type="evidence" value="ECO:0007669"/>
    <property type="project" value="InterPro"/>
</dbReference>
<gene>
    <name evidence="6" type="ORF">RchiOBHm_Chr1g0349231</name>
</gene>
<dbReference type="Gene3D" id="1.10.10.1890">
    <property type="entry name" value="Ska1 microtubule binding domain-like"/>
    <property type="match status" value="1"/>
</dbReference>
<reference evidence="6 7" key="1">
    <citation type="journal article" date="2018" name="Nat. Genet.">
        <title>The Rosa genome provides new insights in the design of modern roses.</title>
        <authorList>
            <person name="Bendahmane M."/>
        </authorList>
    </citation>
    <scope>NUCLEOTIDE SEQUENCE [LARGE SCALE GENOMIC DNA]</scope>
    <source>
        <strain evidence="7">cv. Old Blush</strain>
    </source>
</reference>
<keyword evidence="7" id="KW-1185">Reference proteome</keyword>
<keyword evidence="2" id="KW-0175">Coiled coil</keyword>
<dbReference type="PANTHER" id="PTHR28573">
    <property type="entry name" value="SPINDLE AND KINETOCHORE-ASSOCIATED PROTEIN 1"/>
    <property type="match status" value="1"/>
</dbReference>
<dbReference type="FunFam" id="1.10.10.1890:FF:000002">
    <property type="entry name" value="Spindle and kinetochore-associated protein 1"/>
    <property type="match status" value="1"/>
</dbReference>
<evidence type="ECO:0000313" key="6">
    <source>
        <dbReference type="EMBL" id="PRQ57521.1"/>
    </source>
</evidence>
<dbReference type="InterPro" id="IPR009829">
    <property type="entry name" value="SKA1"/>
</dbReference>
<organism evidence="6 7">
    <name type="scientific">Rosa chinensis</name>
    <name type="common">China rose</name>
    <dbReference type="NCBI Taxonomy" id="74649"/>
    <lineage>
        <taxon>Eukaryota</taxon>
        <taxon>Viridiplantae</taxon>
        <taxon>Streptophyta</taxon>
        <taxon>Embryophyta</taxon>
        <taxon>Tracheophyta</taxon>
        <taxon>Spermatophyta</taxon>
        <taxon>Magnoliopsida</taxon>
        <taxon>eudicotyledons</taxon>
        <taxon>Gunneridae</taxon>
        <taxon>Pentapetalae</taxon>
        <taxon>rosids</taxon>
        <taxon>fabids</taxon>
        <taxon>Rosales</taxon>
        <taxon>Rosaceae</taxon>
        <taxon>Rosoideae</taxon>
        <taxon>Rosoideae incertae sedis</taxon>
        <taxon>Rosa</taxon>
    </lineage>
</organism>
<comment type="caution">
    <text evidence="6">The sequence shown here is derived from an EMBL/GenBank/DDBJ whole genome shotgun (WGS) entry which is preliminary data.</text>
</comment>
<dbReference type="AlphaFoldDB" id="A0A2P6SFQ7"/>
<evidence type="ECO:0000313" key="7">
    <source>
        <dbReference type="Proteomes" id="UP000238479"/>
    </source>
</evidence>
<evidence type="ECO:0000256" key="2">
    <source>
        <dbReference type="ARBA" id="ARBA00023054"/>
    </source>
</evidence>
<dbReference type="GO" id="GO:0000278">
    <property type="term" value="P:mitotic cell cycle"/>
    <property type="evidence" value="ECO:0007669"/>
    <property type="project" value="TreeGrafter"/>
</dbReference>
<dbReference type="STRING" id="74649.A0A2P6SFQ7"/>
<dbReference type="Gramene" id="PRQ57521">
    <property type="protein sequence ID" value="PRQ57521"/>
    <property type="gene ID" value="RchiOBHm_Chr1g0349231"/>
</dbReference>
<dbReference type="GO" id="GO:0051301">
    <property type="term" value="P:cell division"/>
    <property type="evidence" value="ECO:0007669"/>
    <property type="project" value="InterPro"/>
</dbReference>
<comment type="similarity">
    <text evidence="1">Belongs to the SKA1 family.</text>
</comment>
<dbReference type="Pfam" id="PF07160">
    <property type="entry name" value="SKA1"/>
    <property type="match status" value="1"/>
</dbReference>
<dbReference type="GO" id="GO:0000940">
    <property type="term" value="C:outer kinetochore"/>
    <property type="evidence" value="ECO:0007669"/>
    <property type="project" value="TreeGrafter"/>
</dbReference>
<evidence type="ECO:0000256" key="5">
    <source>
        <dbReference type="SAM" id="MobiDB-lite"/>
    </source>
</evidence>
<name>A0A2P6SFQ7_ROSCH</name>
<proteinExistence type="inferred from homology"/>
<evidence type="ECO:0000256" key="3">
    <source>
        <dbReference type="ARBA" id="ARBA00068507"/>
    </source>
</evidence>
<evidence type="ECO:0000256" key="1">
    <source>
        <dbReference type="ARBA" id="ARBA00006836"/>
    </source>
</evidence>
<dbReference type="GO" id="GO:0005876">
    <property type="term" value="C:spindle microtubule"/>
    <property type="evidence" value="ECO:0007669"/>
    <property type="project" value="TreeGrafter"/>
</dbReference>
<evidence type="ECO:0000256" key="4">
    <source>
        <dbReference type="ARBA" id="ARBA00075755"/>
    </source>
</evidence>
<dbReference type="Proteomes" id="UP000238479">
    <property type="component" value="Chromosome 1"/>
</dbReference>
<sequence>MMSKIKGNLFKSLGEVCDDCSATACIIRWYDVMAETDRCIAKQQRKLKDMSIYAPTHVPERMSMLTLDTNRCLFPESSQQQNAGSGTFKLEEDPAPPPPPPPKEKKGRSTPPLWFISAEELDSLSSYMKGRLTLEKVNAAISDMATYAEANYQLITAPKKNVAGDRWEKASEIRDVAMHEAVKGKHFFLETDMKGPSLKLDNSGKAILTVLRHLGCVSEARIGHHRVIILLKPH</sequence>
<protein>
    <recommendedName>
        <fullName evidence="3">SKA complex subunit 1 homolog</fullName>
    </recommendedName>
    <alternativeName>
        <fullName evidence="4">Spindle and kinetochore-associated protein 1 homolog</fullName>
    </alternativeName>
</protein>
<dbReference type="PANTHER" id="PTHR28573:SF1">
    <property type="entry name" value="SPINDLE AND KINETOCHORE-ASSOCIATED PROTEIN 1"/>
    <property type="match status" value="1"/>
</dbReference>
<dbReference type="GO" id="GO:0031110">
    <property type="term" value="P:regulation of microtubule polymerization or depolymerization"/>
    <property type="evidence" value="ECO:0007669"/>
    <property type="project" value="TreeGrafter"/>
</dbReference>
<dbReference type="EMBL" id="PDCK01000039">
    <property type="protein sequence ID" value="PRQ57521.1"/>
    <property type="molecule type" value="Genomic_DNA"/>
</dbReference>
<dbReference type="GO" id="GO:0008017">
    <property type="term" value="F:microtubule binding"/>
    <property type="evidence" value="ECO:0007669"/>
    <property type="project" value="InterPro"/>
</dbReference>
<accession>A0A2P6SFQ7</accession>
<dbReference type="InterPro" id="IPR042031">
    <property type="entry name" value="SKA1_MBD_sf"/>
</dbReference>
<dbReference type="GO" id="GO:0072686">
    <property type="term" value="C:mitotic spindle"/>
    <property type="evidence" value="ECO:0007669"/>
    <property type="project" value="TreeGrafter"/>
</dbReference>
<feature type="region of interest" description="Disordered" evidence="5">
    <location>
        <begin position="78"/>
        <end position="110"/>
    </location>
</feature>